<name>A0AAU0PYH1_9CORY</name>
<dbReference type="Proteomes" id="UP001174314">
    <property type="component" value="Chromosome"/>
</dbReference>
<dbReference type="RefSeq" id="WP_236883073.1">
    <property type="nucleotide sequence ID" value="NZ_CP137757.1"/>
</dbReference>
<reference evidence="1 2" key="1">
    <citation type="submission" date="2023-10" db="EMBL/GenBank/DDBJ databases">
        <title>complete genome sequence of Corynebacterium pseudokroppenstedtii P15-C1.</title>
        <authorList>
            <person name="Bruggemann H."/>
            <person name="Poehlein A."/>
        </authorList>
    </citation>
    <scope>NUCLEOTIDE SEQUENCE [LARGE SCALE GENOMIC DNA]</scope>
    <source>
        <strain evidence="1 2">P15_C1</strain>
    </source>
</reference>
<evidence type="ECO:0000313" key="2">
    <source>
        <dbReference type="Proteomes" id="UP001174314"/>
    </source>
</evidence>
<dbReference type="KEGG" id="cpsk:Q0N40_07465"/>
<accession>A0AAU0PYH1</accession>
<dbReference type="AlphaFoldDB" id="A0AAU0PYH1"/>
<evidence type="ECO:0008006" key="3">
    <source>
        <dbReference type="Google" id="ProtNLM"/>
    </source>
</evidence>
<sequence>MSRNRSSAKQAGRSFETLIATYLAQELDSDYIERRRLSGVNDRGDITGVRDARGQRLVLELKDYGGRITPGPWVEEAHIEMGNDSAVAGVVVAKRRGTTNPGAQYVLMTVNDLVALIRGDRPDNDL</sequence>
<proteinExistence type="predicted"/>
<keyword evidence="2" id="KW-1185">Reference proteome</keyword>
<gene>
    <name evidence="1" type="ORF">Q0N40_07465</name>
</gene>
<dbReference type="EMBL" id="CP137757">
    <property type="protein sequence ID" value="WPF24380.1"/>
    <property type="molecule type" value="Genomic_DNA"/>
</dbReference>
<protein>
    <recommendedName>
        <fullName evidence="3">Restriction endonuclease type IV Mrr domain-containing protein</fullName>
    </recommendedName>
</protein>
<evidence type="ECO:0000313" key="1">
    <source>
        <dbReference type="EMBL" id="WPF24380.1"/>
    </source>
</evidence>
<organism evidence="1 2">
    <name type="scientific">Corynebacterium pseudokroppenstedtii</name>
    <dbReference type="NCBI Taxonomy" id="2804917"/>
    <lineage>
        <taxon>Bacteria</taxon>
        <taxon>Bacillati</taxon>
        <taxon>Actinomycetota</taxon>
        <taxon>Actinomycetes</taxon>
        <taxon>Mycobacteriales</taxon>
        <taxon>Corynebacteriaceae</taxon>
        <taxon>Corynebacterium</taxon>
    </lineage>
</organism>